<feature type="transmembrane region" description="Helical" evidence="1">
    <location>
        <begin position="222"/>
        <end position="243"/>
    </location>
</feature>
<accession>E8LY44</accession>
<reference evidence="2 3" key="1">
    <citation type="journal article" date="2012" name="Int. J. Syst. Evol. Microbiol.">
        <title>Vibrio caribbeanicus sp. nov., isolated from the marine sponge Scleritoderma cyanea.</title>
        <authorList>
            <person name="Hoffmann M."/>
            <person name="Monday S.R."/>
            <person name="Allard M.W."/>
            <person name="Strain E.A."/>
            <person name="Whittaker P."/>
            <person name="Naum M."/>
            <person name="McCarthy P.J."/>
            <person name="Lopez J.V."/>
            <person name="Fischer M."/>
            <person name="Brown E.W."/>
        </authorList>
    </citation>
    <scope>NUCLEOTIDE SEQUENCE [LARGE SCALE GENOMIC DNA]</scope>
    <source>
        <strain evidence="2 3">LMG 20546</strain>
    </source>
</reference>
<keyword evidence="1" id="KW-0812">Transmembrane</keyword>
<gene>
    <name evidence="2" type="ORF">VIBR0546_20233</name>
</gene>
<dbReference type="OrthoDB" id="8910137at2"/>
<proteinExistence type="predicted"/>
<protein>
    <submittedName>
        <fullName evidence="2">Uncharacterized protein</fullName>
    </submittedName>
</protein>
<feature type="transmembrane region" description="Helical" evidence="1">
    <location>
        <begin position="255"/>
        <end position="274"/>
    </location>
</feature>
<dbReference type="RefSeq" id="WP_006880769.1">
    <property type="nucleotide sequence ID" value="NZ_AEVS01000088.1"/>
</dbReference>
<evidence type="ECO:0000256" key="1">
    <source>
        <dbReference type="SAM" id="Phobius"/>
    </source>
</evidence>
<dbReference type="Proteomes" id="UP000004371">
    <property type="component" value="Unassembled WGS sequence"/>
</dbReference>
<dbReference type="eggNOG" id="ENOG5032Z4W">
    <property type="taxonomic scope" value="Bacteria"/>
</dbReference>
<name>E8LY44_9VIBR</name>
<comment type="caution">
    <text evidence="2">The sequence shown here is derived from an EMBL/GenBank/DDBJ whole genome shotgun (WGS) entry which is preliminary data.</text>
</comment>
<dbReference type="EMBL" id="AEVS01000088">
    <property type="protein sequence ID" value="EGA64417.1"/>
    <property type="molecule type" value="Genomic_DNA"/>
</dbReference>
<keyword evidence="3" id="KW-1185">Reference proteome</keyword>
<dbReference type="AlphaFoldDB" id="E8LY44"/>
<evidence type="ECO:0000313" key="2">
    <source>
        <dbReference type="EMBL" id="EGA64417.1"/>
    </source>
</evidence>
<keyword evidence="1" id="KW-0472">Membrane</keyword>
<evidence type="ECO:0000313" key="3">
    <source>
        <dbReference type="Proteomes" id="UP000004371"/>
    </source>
</evidence>
<sequence>MNQFFERETTQRVIAKFTNRIDGLTYETDFETTRNQYLLVVCKAIKDNPKLWDERCQINIGWVGEHLLHFLSERTSNLDKDDLDSVMGLLFRFLLEFHLSTPNDMHRDLERVRRFCSENAVDFSEEGRSDIYFAIREMPIAILKEIANSPAIESVRKLHVATSEFEETKNRWDVELREREEKASKLKESLDSYKDAFNFVGLSEGFNQLAEQKKQEVRDVLFWLRLVSILIVLPLALEIVYVLANIDKGAELSRIMMLVALPTVSLIAILVYYFRVLLSNYKSLQSQLLQIDLRMTLCRFIHNYSEYASDMKKQDKFSLEKFENIIFSGITASTENIPSTFDGVEQLGKLIKSVKQ</sequence>
<keyword evidence="1" id="KW-1133">Transmembrane helix</keyword>
<organism evidence="2 3">
    <name type="scientific">Vibrio brasiliensis LMG 20546</name>
    <dbReference type="NCBI Taxonomy" id="945543"/>
    <lineage>
        <taxon>Bacteria</taxon>
        <taxon>Pseudomonadati</taxon>
        <taxon>Pseudomonadota</taxon>
        <taxon>Gammaproteobacteria</taxon>
        <taxon>Vibrionales</taxon>
        <taxon>Vibrionaceae</taxon>
        <taxon>Vibrio</taxon>
        <taxon>Vibrio oreintalis group</taxon>
    </lineage>
</organism>